<keyword evidence="3" id="KW-1185">Reference proteome</keyword>
<gene>
    <name evidence="2" type="ORF">A4R26_00645</name>
</gene>
<protein>
    <recommendedName>
        <fullName evidence="4">DUF4412 domain-containing protein</fullName>
    </recommendedName>
</protein>
<accession>A0A1V9GCD8</accession>
<dbReference type="OrthoDB" id="1377129at2"/>
<name>A0A1V9GCD8_9BACT</name>
<evidence type="ECO:0000256" key="1">
    <source>
        <dbReference type="SAM" id="SignalP"/>
    </source>
</evidence>
<dbReference type="Proteomes" id="UP000192276">
    <property type="component" value="Unassembled WGS sequence"/>
</dbReference>
<feature type="signal peptide" evidence="1">
    <location>
        <begin position="1"/>
        <end position="20"/>
    </location>
</feature>
<feature type="chain" id="PRO_5012122109" description="DUF4412 domain-containing protein" evidence="1">
    <location>
        <begin position="21"/>
        <end position="210"/>
    </location>
</feature>
<comment type="caution">
    <text evidence="2">The sequence shown here is derived from an EMBL/GenBank/DDBJ whole genome shotgun (WGS) entry which is preliminary data.</text>
</comment>
<organism evidence="2 3">
    <name type="scientific">Niastella populi</name>
    <dbReference type="NCBI Taxonomy" id="550983"/>
    <lineage>
        <taxon>Bacteria</taxon>
        <taxon>Pseudomonadati</taxon>
        <taxon>Bacteroidota</taxon>
        <taxon>Chitinophagia</taxon>
        <taxon>Chitinophagales</taxon>
        <taxon>Chitinophagaceae</taxon>
        <taxon>Niastella</taxon>
    </lineage>
</organism>
<evidence type="ECO:0000313" key="2">
    <source>
        <dbReference type="EMBL" id="OQP68351.1"/>
    </source>
</evidence>
<keyword evidence="1" id="KW-0732">Signal</keyword>
<reference evidence="3" key="1">
    <citation type="submission" date="2016-04" db="EMBL/GenBank/DDBJ databases">
        <authorList>
            <person name="Chen L."/>
            <person name="Zhuang W."/>
            <person name="Wang G."/>
        </authorList>
    </citation>
    <scope>NUCLEOTIDE SEQUENCE [LARGE SCALE GENOMIC DNA]</scope>
    <source>
        <strain evidence="3">208</strain>
    </source>
</reference>
<dbReference type="AlphaFoldDB" id="A0A1V9GCD8"/>
<evidence type="ECO:0000313" key="3">
    <source>
        <dbReference type="Proteomes" id="UP000192276"/>
    </source>
</evidence>
<sequence>MKTKAPLLLLAVLLSFTSFAQTFEGKIVYKNKYKSKAPNITDAQLNSMMGSKYDYYIKNGDYRSTTNGLLLQWQLYVNKDNKLYNKMASEEGARWNDCSINTDSILKVELNEGVTEILGYKCDELVFTCKSGIQKYYFNRKIAVDPKLYVNHKYFNWYEFVSRSNALPLKAIVDINQFTWESVAMEVQEMKLDASFFALPADLPTQQSDY</sequence>
<evidence type="ECO:0008006" key="4">
    <source>
        <dbReference type="Google" id="ProtNLM"/>
    </source>
</evidence>
<proteinExistence type="predicted"/>
<dbReference type="EMBL" id="LWBP01000001">
    <property type="protein sequence ID" value="OQP68351.1"/>
    <property type="molecule type" value="Genomic_DNA"/>
</dbReference>
<dbReference type="RefSeq" id="WP_081158604.1">
    <property type="nucleotide sequence ID" value="NZ_LWBP01000001.1"/>
</dbReference>